<proteinExistence type="predicted"/>
<dbReference type="OrthoDB" id="558011at2"/>
<dbReference type="STRING" id="481446.NIT7645_02524"/>
<feature type="transmembrane region" description="Helical" evidence="1">
    <location>
        <begin position="111"/>
        <end position="129"/>
    </location>
</feature>
<keyword evidence="1" id="KW-0812">Transmembrane</keyword>
<evidence type="ECO:0000313" key="2">
    <source>
        <dbReference type="EMBL" id="CRL10328.1"/>
    </source>
</evidence>
<reference evidence="2 3" key="1">
    <citation type="submission" date="2015-05" db="EMBL/GenBank/DDBJ databases">
        <authorList>
            <person name="Rodrigo-Torres Lidia"/>
            <person name="Arahal R.David."/>
        </authorList>
    </citation>
    <scope>NUCLEOTIDE SEQUENCE [LARGE SCALE GENOMIC DNA]</scope>
    <source>
        <strain evidence="2 3">CECT 7321</strain>
    </source>
</reference>
<organism evidence="2 3">
    <name type="scientific">Phaeobacter italicus</name>
    <dbReference type="NCBI Taxonomy" id="481446"/>
    <lineage>
        <taxon>Bacteria</taxon>
        <taxon>Pseudomonadati</taxon>
        <taxon>Pseudomonadota</taxon>
        <taxon>Alphaproteobacteria</taxon>
        <taxon>Rhodobacterales</taxon>
        <taxon>Roseobacteraceae</taxon>
        <taxon>Phaeobacter</taxon>
    </lineage>
</organism>
<evidence type="ECO:0000256" key="1">
    <source>
        <dbReference type="SAM" id="Phobius"/>
    </source>
</evidence>
<dbReference type="RefSeq" id="WP_037302558.1">
    <property type="nucleotide sequence ID" value="NZ_BSKQ01000001.1"/>
</dbReference>
<gene>
    <name evidence="2" type="ORF">NIT7321_01172</name>
</gene>
<dbReference type="InterPro" id="IPR021737">
    <property type="entry name" value="Phage_phiKZ_Orf197"/>
</dbReference>
<dbReference type="Proteomes" id="UP000043764">
    <property type="component" value="Unassembled WGS sequence"/>
</dbReference>
<dbReference type="GeneID" id="78397176"/>
<feature type="transmembrane region" description="Helical" evidence="1">
    <location>
        <begin position="47"/>
        <end position="77"/>
    </location>
</feature>
<dbReference type="AlphaFoldDB" id="A0A0H5D0Q6"/>
<dbReference type="Pfam" id="PF11750">
    <property type="entry name" value="DUF3307"/>
    <property type="match status" value="1"/>
</dbReference>
<accession>A0A0H5D0Q6</accession>
<protein>
    <recommendedName>
        <fullName evidence="4">DUF3307 domain-containing protein</fullName>
    </recommendedName>
</protein>
<keyword evidence="1" id="KW-1133">Transmembrane helix</keyword>
<evidence type="ECO:0008006" key="4">
    <source>
        <dbReference type="Google" id="ProtNLM"/>
    </source>
</evidence>
<dbReference type="EMBL" id="CVRL01000013">
    <property type="protein sequence ID" value="CRL10328.1"/>
    <property type="molecule type" value="Genomic_DNA"/>
</dbReference>
<name>A0A0H5D0Q6_9RHOB</name>
<keyword evidence="3" id="KW-1185">Reference proteome</keyword>
<keyword evidence="1" id="KW-0472">Membrane</keyword>
<evidence type="ECO:0000313" key="3">
    <source>
        <dbReference type="Proteomes" id="UP000043764"/>
    </source>
</evidence>
<sequence>MPEHVGSLLGLICLFQIKHMFADFYLQTPKMLSGRGEYFHAGRAQHAGVHALGSILAFVIMGAPVGFILIVCALEWIAHFNIDYGKACYSEKKCLSPNMATFWRAMGTDQALHQLTYLAMAAAWVYFVAA</sequence>